<dbReference type="Proteomes" id="UP000813423">
    <property type="component" value="Unassembled WGS sequence"/>
</dbReference>
<sequence length="253" mass="28523">MAPKSGVLVPLYIYPLSTTTWAPLYDAITAHPDLDFLVVVNPNSGPGDLPSPNKDYAREVPKLNAFPNVYTVGYIRIHYCDKPLEKVYQEIDRYASWSACDGLGLGGILLDETPNHYSEAREEYLRACTGFIKGNQGILRDRMVVHNPGTPPDAGLANTCPDLILTCEEPYERYRSDEVQHRLAELPYDRVRCGYMINAVPVGELTGLVRELRDRATYVFATEVEGDFYERFGPTSWKQLMHALKRDSDSETV</sequence>
<accession>A0A229WJI6</accession>
<dbReference type="Pfam" id="PF12138">
    <property type="entry name" value="Spherulin4"/>
    <property type="match status" value="1"/>
</dbReference>
<dbReference type="PANTHER" id="PTHR35040:SF8">
    <property type="entry name" value="SURFACE PROTEIN, PUTATIVE (AFU_ORTHOLOGUE AFUA_4G14085)-RELATED"/>
    <property type="match status" value="1"/>
</dbReference>
<dbReference type="OMA" id="TTWAPLY"/>
<dbReference type="InterPro" id="IPR021986">
    <property type="entry name" value="Spherulin4"/>
</dbReference>
<dbReference type="AlphaFoldDB" id="A0A229WJI6"/>
<dbReference type="EMBL" id="JAIBSC010000052">
    <property type="protein sequence ID" value="KAH1903471.1"/>
    <property type="molecule type" value="Genomic_DNA"/>
</dbReference>
<evidence type="ECO:0000313" key="2">
    <source>
        <dbReference type="Proteomes" id="UP000813423"/>
    </source>
</evidence>
<organism evidence="1 2">
    <name type="scientific">Aspergillus fumigatus</name>
    <name type="common">Neosartorya fumigata</name>
    <dbReference type="NCBI Taxonomy" id="746128"/>
    <lineage>
        <taxon>Eukaryota</taxon>
        <taxon>Fungi</taxon>
        <taxon>Dikarya</taxon>
        <taxon>Ascomycota</taxon>
        <taxon>Pezizomycotina</taxon>
        <taxon>Eurotiomycetes</taxon>
        <taxon>Eurotiomycetidae</taxon>
        <taxon>Eurotiales</taxon>
        <taxon>Aspergillaceae</taxon>
        <taxon>Aspergillus</taxon>
        <taxon>Aspergillus subgen. Fumigati</taxon>
    </lineage>
</organism>
<gene>
    <name evidence="1" type="ORF">KXV57_006926</name>
</gene>
<name>A0A229WJI6_ASPFM</name>
<evidence type="ECO:0000313" key="1">
    <source>
        <dbReference type="EMBL" id="KAH1903471.1"/>
    </source>
</evidence>
<comment type="caution">
    <text evidence="1">The sequence shown here is derived from an EMBL/GenBank/DDBJ whole genome shotgun (WGS) entry which is preliminary data.</text>
</comment>
<evidence type="ECO:0008006" key="3">
    <source>
        <dbReference type="Google" id="ProtNLM"/>
    </source>
</evidence>
<proteinExistence type="predicted"/>
<reference evidence="1" key="1">
    <citation type="submission" date="2021-08" db="EMBL/GenBank/DDBJ databases">
        <title>Global Aspergillus fumigatus from environmental and clinical sources.</title>
        <authorList>
            <person name="Barber A."/>
            <person name="Sae-Ong T."/>
        </authorList>
    </citation>
    <scope>NUCLEOTIDE SEQUENCE</scope>
    <source>
        <strain evidence="1">NRZ-2016-071</strain>
    </source>
</reference>
<dbReference type="PANTHER" id="PTHR35040">
    <property type="match status" value="1"/>
</dbReference>
<protein>
    <recommendedName>
        <fullName evidence="3">Cell surface protein</fullName>
    </recommendedName>
</protein>